<dbReference type="GO" id="GO:0046677">
    <property type="term" value="P:response to antibiotic"/>
    <property type="evidence" value="ECO:0007669"/>
    <property type="project" value="UniProtKB-KW"/>
</dbReference>
<evidence type="ECO:0000256" key="1">
    <source>
        <dbReference type="ARBA" id="ARBA00004202"/>
    </source>
</evidence>
<dbReference type="InterPro" id="IPR003593">
    <property type="entry name" value="AAA+_ATPase"/>
</dbReference>
<comment type="subcellular location">
    <subcellularLocation>
        <location evidence="1">Cell membrane</location>
        <topology evidence="1">Peripheral membrane protein</topology>
    </subcellularLocation>
</comment>
<organism evidence="8 10">
    <name type="scientific">Streptomyces nodosus</name>
    <dbReference type="NCBI Taxonomy" id="40318"/>
    <lineage>
        <taxon>Bacteria</taxon>
        <taxon>Bacillati</taxon>
        <taxon>Actinomycetota</taxon>
        <taxon>Actinomycetes</taxon>
        <taxon>Kitasatosporales</taxon>
        <taxon>Streptomycetaceae</taxon>
        <taxon>Streptomyces</taxon>
    </lineage>
</organism>
<dbReference type="STRING" id="40318.SNOD_13165"/>
<dbReference type="OrthoDB" id="9804819at2"/>
<keyword evidence="5" id="KW-0046">Antibiotic resistance</keyword>
<dbReference type="RefSeq" id="WP_043448536.1">
    <property type="nucleotide sequence ID" value="NZ_CP009313.1"/>
</dbReference>
<dbReference type="EMBL" id="CP023747">
    <property type="protein sequence ID" value="QEV43258.1"/>
    <property type="molecule type" value="Genomic_DNA"/>
</dbReference>
<evidence type="ECO:0000256" key="6">
    <source>
        <dbReference type="SAM" id="MobiDB-lite"/>
    </source>
</evidence>
<reference evidence="10" key="1">
    <citation type="submission" date="2014-09" db="EMBL/GenBank/DDBJ databases">
        <title>Sequence of the Streptomyces nodosus genome.</title>
        <authorList>
            <person name="Sweeney P."/>
            <person name="Stephens N."/>
            <person name="Murphy C."/>
            <person name="Caffrey P."/>
        </authorList>
    </citation>
    <scope>NUCLEOTIDE SEQUENCE [LARGE SCALE GENOMIC DNA]</scope>
    <source>
        <strain evidence="10">ATCC 14899</strain>
    </source>
</reference>
<gene>
    <name evidence="9" type="ORF">CP978_13460</name>
    <name evidence="8" type="ORF">SNOD_13165</name>
</gene>
<dbReference type="InterPro" id="IPR050763">
    <property type="entry name" value="ABC_transporter_ATP-binding"/>
</dbReference>
<sequence length="297" mass="32506">MRYGTRDVLNGLDLEVRRGELFALLGPNGAGKSTTIEILEGYRSRSAGDVEVLGQDPAHEDTAWRARLGIVLQANRDHGRWRVGDLLGHFARYYAHSFEPSELLGLVGLTGQSAQQVSTLSGGQRRRLDVALGIVGRPELLFLDEPTTGFDPEARRDFHDLIRGLRDNLGTTMLLTTHDMTEAQQLADRIGILQHGRITACGTLAELAAVARARSEVAWTDAHGVPQRRLTADPSDVVWELHQQLQGPIPDLEVRRPTLEDTYLRMVAEGDEDAVGTTKEGGAEAETAAPRHEEAAA</sequence>
<keyword evidence="3" id="KW-0547">Nucleotide-binding</keyword>
<reference evidence="9 11" key="3">
    <citation type="submission" date="2017-09" db="EMBL/GenBank/DDBJ databases">
        <title>Streptomyces genome completion.</title>
        <authorList>
            <person name="Lee N."/>
            <person name="Cho B.-K."/>
        </authorList>
    </citation>
    <scope>NUCLEOTIDE SEQUENCE [LARGE SCALE GENOMIC DNA]</scope>
    <source>
        <strain evidence="9 11">ATCC 14899</strain>
    </source>
</reference>
<dbReference type="PANTHER" id="PTHR42711:SF17">
    <property type="entry name" value="ABC TRANSPORTER ATP-BINDING PROTEIN"/>
    <property type="match status" value="1"/>
</dbReference>
<dbReference type="CDD" id="cd03230">
    <property type="entry name" value="ABC_DR_subfamily_A"/>
    <property type="match status" value="1"/>
</dbReference>
<dbReference type="GO" id="GO:0005886">
    <property type="term" value="C:plasma membrane"/>
    <property type="evidence" value="ECO:0007669"/>
    <property type="project" value="UniProtKB-SubCell"/>
</dbReference>
<dbReference type="InterPro" id="IPR017871">
    <property type="entry name" value="ABC_transporter-like_CS"/>
</dbReference>
<dbReference type="GO" id="GO:0016887">
    <property type="term" value="F:ATP hydrolysis activity"/>
    <property type="evidence" value="ECO:0007669"/>
    <property type="project" value="InterPro"/>
</dbReference>
<keyword evidence="4 9" id="KW-0067">ATP-binding</keyword>
<dbReference type="InterPro" id="IPR003439">
    <property type="entry name" value="ABC_transporter-like_ATP-bd"/>
</dbReference>
<dbReference type="SUPFAM" id="SSF52540">
    <property type="entry name" value="P-loop containing nucleoside triphosphate hydrolases"/>
    <property type="match status" value="1"/>
</dbReference>
<dbReference type="PANTHER" id="PTHR42711">
    <property type="entry name" value="ABC TRANSPORTER ATP-BINDING PROTEIN"/>
    <property type="match status" value="1"/>
</dbReference>
<name>A0A0B5DBB0_9ACTN</name>
<dbReference type="Pfam" id="PF00005">
    <property type="entry name" value="ABC_tran"/>
    <property type="match status" value="1"/>
</dbReference>
<evidence type="ECO:0000313" key="9">
    <source>
        <dbReference type="EMBL" id="QEV43258.1"/>
    </source>
</evidence>
<keyword evidence="2" id="KW-0813">Transport</keyword>
<dbReference type="AlphaFoldDB" id="A0A0B5DBB0"/>
<keyword evidence="10" id="KW-1185">Reference proteome</keyword>
<dbReference type="PROSITE" id="PS50893">
    <property type="entry name" value="ABC_TRANSPORTER_2"/>
    <property type="match status" value="1"/>
</dbReference>
<dbReference type="InterPro" id="IPR027417">
    <property type="entry name" value="P-loop_NTPase"/>
</dbReference>
<feature type="compositionally biased region" description="Low complexity" evidence="6">
    <location>
        <begin position="275"/>
        <end position="288"/>
    </location>
</feature>
<dbReference type="SMART" id="SM00382">
    <property type="entry name" value="AAA"/>
    <property type="match status" value="1"/>
</dbReference>
<proteinExistence type="predicted"/>
<dbReference type="EMBL" id="CP009313">
    <property type="protein sequence ID" value="AJE40893.1"/>
    <property type="molecule type" value="Genomic_DNA"/>
</dbReference>
<evidence type="ECO:0000256" key="2">
    <source>
        <dbReference type="ARBA" id="ARBA00022448"/>
    </source>
</evidence>
<evidence type="ECO:0000259" key="7">
    <source>
        <dbReference type="PROSITE" id="PS50893"/>
    </source>
</evidence>
<feature type="region of interest" description="Disordered" evidence="6">
    <location>
        <begin position="270"/>
        <end position="297"/>
    </location>
</feature>
<protein>
    <submittedName>
        <fullName evidence="9">ABC transporter ATP-binding protein</fullName>
    </submittedName>
    <submittedName>
        <fullName evidence="8">Multidrug ABC transporter ATPase</fullName>
    </submittedName>
</protein>
<evidence type="ECO:0000313" key="8">
    <source>
        <dbReference type="EMBL" id="AJE40893.1"/>
    </source>
</evidence>
<evidence type="ECO:0000313" key="10">
    <source>
        <dbReference type="Proteomes" id="UP000031526"/>
    </source>
</evidence>
<dbReference type="Proteomes" id="UP000031526">
    <property type="component" value="Chromosome"/>
</dbReference>
<evidence type="ECO:0000256" key="4">
    <source>
        <dbReference type="ARBA" id="ARBA00022840"/>
    </source>
</evidence>
<dbReference type="Proteomes" id="UP000325763">
    <property type="component" value="Chromosome"/>
</dbReference>
<dbReference type="Gene3D" id="3.40.50.300">
    <property type="entry name" value="P-loop containing nucleotide triphosphate hydrolases"/>
    <property type="match status" value="1"/>
</dbReference>
<dbReference type="HOGENOM" id="CLU_000604_1_2_11"/>
<dbReference type="KEGG" id="snq:CP978_13460"/>
<reference evidence="8 10" key="2">
    <citation type="journal article" date="2016" name="Appl. Microbiol. Biotechnol.">
        <title>Exploiting the genome sequence of Streptomyces nodosus for enhanced antibiotic production.</title>
        <authorList>
            <person name="Sweeney P."/>
            <person name="Murphy C.D."/>
            <person name="Caffrey P."/>
        </authorList>
    </citation>
    <scope>NUCLEOTIDE SEQUENCE [LARGE SCALE GENOMIC DNA]</scope>
    <source>
        <strain evidence="8 10">ATCC 14899</strain>
    </source>
</reference>
<accession>A0A0B5DBB0</accession>
<evidence type="ECO:0000256" key="5">
    <source>
        <dbReference type="ARBA" id="ARBA00023251"/>
    </source>
</evidence>
<dbReference type="GO" id="GO:0005524">
    <property type="term" value="F:ATP binding"/>
    <property type="evidence" value="ECO:0007669"/>
    <property type="project" value="UniProtKB-KW"/>
</dbReference>
<feature type="domain" description="ABC transporter" evidence="7">
    <location>
        <begin position="1"/>
        <end position="220"/>
    </location>
</feature>
<dbReference type="PROSITE" id="PS00211">
    <property type="entry name" value="ABC_TRANSPORTER_1"/>
    <property type="match status" value="1"/>
</dbReference>
<evidence type="ECO:0000313" key="11">
    <source>
        <dbReference type="Proteomes" id="UP000325763"/>
    </source>
</evidence>
<evidence type="ECO:0000256" key="3">
    <source>
        <dbReference type="ARBA" id="ARBA00022741"/>
    </source>
</evidence>